<sequence length="434" mass="48269">MGRDSGGRGGREALMARCASRADDELRWFRKCLRWIGMDHSTACHAVISWFFFLLLAMAVPAVSHFVLTYHPHRRPYDAVVQLSLSAASALSFLSLAAGTRRIGLRRFLFLHRLHYKTDRVRSHYSAQLARSFRLLAALALPCFALEAAYKAWWYAVGAGEGRIPFVGGFSVLGDALACLLELASWAYRAAVFLLACVLFRLICHLQILRLQDFAAAFDGEATEPAALLAEHLDVRRQLRVISHRFRGFIVACLLLVTASQFASVLLTTRKDSQDDLFNTAELALCSIVLVTGLLICLRSAAKITHQAQALTGLAAKWHVCATTEFSDFDLEAPSSDAAPKTYRMYPASDSEDESSSSYDGTGDEDALENTKIVKPLARTISFQNRQALVTYLENNKAGITVFGFTLDRSWLHTIFTLEWTLFLWLLSKTIGIS</sequence>
<keyword evidence="2" id="KW-0812">Transmembrane</keyword>
<feature type="transmembrane region" description="Helical" evidence="2">
    <location>
        <begin position="79"/>
        <end position="99"/>
    </location>
</feature>
<feature type="transmembrane region" description="Helical" evidence="2">
    <location>
        <begin position="186"/>
        <end position="204"/>
    </location>
</feature>
<proteinExistence type="predicted"/>
<feature type="region of interest" description="Disordered" evidence="1">
    <location>
        <begin position="340"/>
        <end position="365"/>
    </location>
</feature>
<accession>A0A6V7NXL7</accession>
<dbReference type="InterPro" id="IPR021924">
    <property type="entry name" value="DUF3537"/>
</dbReference>
<feature type="transmembrane region" description="Helical" evidence="2">
    <location>
        <begin position="43"/>
        <end position="67"/>
    </location>
</feature>
<reference evidence="3" key="1">
    <citation type="submission" date="2020-07" db="EMBL/GenBank/DDBJ databases">
        <authorList>
            <person name="Lin J."/>
        </authorList>
    </citation>
    <scope>NUCLEOTIDE SEQUENCE</scope>
</reference>
<feature type="transmembrane region" description="Helical" evidence="2">
    <location>
        <begin position="135"/>
        <end position="156"/>
    </location>
</feature>
<evidence type="ECO:0000313" key="3">
    <source>
        <dbReference type="EMBL" id="CAD1823064.1"/>
    </source>
</evidence>
<dbReference type="PANTHER" id="PTHR31963">
    <property type="entry name" value="RAS GUANINE NUCLEOTIDE EXCHANGE FACTOR K"/>
    <property type="match status" value="1"/>
</dbReference>
<name>A0A6V7NXL7_ANACO</name>
<feature type="transmembrane region" description="Helical" evidence="2">
    <location>
        <begin position="246"/>
        <end position="265"/>
    </location>
</feature>
<evidence type="ECO:0000256" key="1">
    <source>
        <dbReference type="SAM" id="MobiDB-lite"/>
    </source>
</evidence>
<protein>
    <submittedName>
        <fullName evidence="3">Uncharacterized protein</fullName>
    </submittedName>
</protein>
<evidence type="ECO:0000256" key="2">
    <source>
        <dbReference type="SAM" id="Phobius"/>
    </source>
</evidence>
<gene>
    <name evidence="3" type="ORF">CB5_LOCUS6275</name>
</gene>
<dbReference type="AlphaFoldDB" id="A0A6V7NXL7"/>
<keyword evidence="2" id="KW-0472">Membrane</keyword>
<dbReference type="Pfam" id="PF12056">
    <property type="entry name" value="DUF3537"/>
    <property type="match status" value="1"/>
</dbReference>
<dbReference type="PANTHER" id="PTHR31963:SF16">
    <property type="entry name" value="OS06G0635200 PROTEIN"/>
    <property type="match status" value="1"/>
</dbReference>
<keyword evidence="2" id="KW-1133">Transmembrane helix</keyword>
<feature type="transmembrane region" description="Helical" evidence="2">
    <location>
        <begin position="277"/>
        <end position="298"/>
    </location>
</feature>
<organism evidence="3">
    <name type="scientific">Ananas comosus var. bracteatus</name>
    <name type="common">red pineapple</name>
    <dbReference type="NCBI Taxonomy" id="296719"/>
    <lineage>
        <taxon>Eukaryota</taxon>
        <taxon>Viridiplantae</taxon>
        <taxon>Streptophyta</taxon>
        <taxon>Embryophyta</taxon>
        <taxon>Tracheophyta</taxon>
        <taxon>Spermatophyta</taxon>
        <taxon>Magnoliopsida</taxon>
        <taxon>Liliopsida</taxon>
        <taxon>Poales</taxon>
        <taxon>Bromeliaceae</taxon>
        <taxon>Bromelioideae</taxon>
        <taxon>Ananas</taxon>
    </lineage>
</organism>
<dbReference type="EMBL" id="LR862142">
    <property type="protein sequence ID" value="CAD1823064.1"/>
    <property type="molecule type" value="Genomic_DNA"/>
</dbReference>